<evidence type="ECO:0000313" key="1">
    <source>
        <dbReference type="EMBL" id="PTX14419.1"/>
    </source>
</evidence>
<sequence>MTQQEQTELHRLLAQLADSDFYAYGQALQDHDAFKRLQAMATAPRYPEGNEHHIRAIGWQELVSMADFAERYRLKEVVQTIHAEMQRRLLKLVPEGEAVTGDVGAESRES</sequence>
<proteinExistence type="predicted"/>
<dbReference type="EMBL" id="QBKI01000011">
    <property type="protein sequence ID" value="PTX14419.1"/>
    <property type="molecule type" value="Genomic_DNA"/>
</dbReference>
<evidence type="ECO:0000313" key="2">
    <source>
        <dbReference type="Proteomes" id="UP000244225"/>
    </source>
</evidence>
<dbReference type="AlphaFoldDB" id="A0A2T5YD26"/>
<comment type="caution">
    <text evidence="1">The sequence shown here is derived from an EMBL/GenBank/DDBJ whole genome shotgun (WGS) entry which is preliminary data.</text>
</comment>
<gene>
    <name evidence="1" type="ORF">C8N40_11184</name>
</gene>
<dbReference type="RefSeq" id="WP_108213346.1">
    <property type="nucleotide sequence ID" value="NZ_QBKI01000011.1"/>
</dbReference>
<name>A0A2T5YD26_9BACT</name>
<organism evidence="1 2">
    <name type="scientific">Pontibacter mucosus</name>
    <dbReference type="NCBI Taxonomy" id="1649266"/>
    <lineage>
        <taxon>Bacteria</taxon>
        <taxon>Pseudomonadati</taxon>
        <taxon>Bacteroidota</taxon>
        <taxon>Cytophagia</taxon>
        <taxon>Cytophagales</taxon>
        <taxon>Hymenobacteraceae</taxon>
        <taxon>Pontibacter</taxon>
    </lineage>
</organism>
<dbReference type="Proteomes" id="UP000244225">
    <property type="component" value="Unassembled WGS sequence"/>
</dbReference>
<keyword evidence="2" id="KW-1185">Reference proteome</keyword>
<accession>A0A2T5YD26</accession>
<protein>
    <submittedName>
        <fullName evidence="1">Uncharacterized protein</fullName>
    </submittedName>
</protein>
<reference evidence="1 2" key="1">
    <citation type="submission" date="2018-04" db="EMBL/GenBank/DDBJ databases">
        <title>Genomic Encyclopedia of Archaeal and Bacterial Type Strains, Phase II (KMG-II): from individual species to whole genera.</title>
        <authorList>
            <person name="Goeker M."/>
        </authorList>
    </citation>
    <scope>NUCLEOTIDE SEQUENCE [LARGE SCALE GENOMIC DNA]</scope>
    <source>
        <strain evidence="1 2">DSM 100162</strain>
    </source>
</reference>